<evidence type="ECO:0000259" key="5">
    <source>
        <dbReference type="PROSITE" id="PS50931"/>
    </source>
</evidence>
<dbReference type="SUPFAM" id="SSF46785">
    <property type="entry name" value="Winged helix' DNA-binding domain"/>
    <property type="match status" value="1"/>
</dbReference>
<dbReference type="RefSeq" id="WP_317636452.1">
    <property type="nucleotide sequence ID" value="NZ_AP026802.1"/>
</dbReference>
<dbReference type="FunFam" id="1.10.10.10:FF:000001">
    <property type="entry name" value="LysR family transcriptional regulator"/>
    <property type="match status" value="1"/>
</dbReference>
<keyword evidence="2" id="KW-0805">Transcription regulation</keyword>
<accession>A0AAU9CX55</accession>
<dbReference type="InterPro" id="IPR005119">
    <property type="entry name" value="LysR_subst-bd"/>
</dbReference>
<sequence>MNINQLKGFVLVVQNGNLTQAAKKLFVSQPAMTKLIHQLEEELETELFTRQGRAMKLNAAGKLFYPYANSIIEQWQKGMDALKQQKDNNIEPIKIYVQVASSLIPEIIKSIRTIFPNVPIQLNQRITAIPNAQEFDFIISNRPESNDDRGLTVIPLAREEIYVGGSSGQIHNQNITLAEIAKLPIVMLGLHTPLRSELDLYFENHHCHLKYQFESDDPATIRELLLSNAGIGFIPAISWRKVGEKLHLARIVPDAPGRTIYLTYSTASHTKRNQIIAKTLEKVFSHEAAQALKI</sequence>
<evidence type="ECO:0000256" key="2">
    <source>
        <dbReference type="ARBA" id="ARBA00023015"/>
    </source>
</evidence>
<dbReference type="EMBL" id="AP026802">
    <property type="protein sequence ID" value="BDR58574.1"/>
    <property type="molecule type" value="Genomic_DNA"/>
</dbReference>
<dbReference type="SUPFAM" id="SSF53850">
    <property type="entry name" value="Periplasmic binding protein-like II"/>
    <property type="match status" value="1"/>
</dbReference>
<dbReference type="PANTHER" id="PTHR30126">
    <property type="entry name" value="HTH-TYPE TRANSCRIPTIONAL REGULATOR"/>
    <property type="match status" value="1"/>
</dbReference>
<dbReference type="Pfam" id="PF00126">
    <property type="entry name" value="HTH_1"/>
    <property type="match status" value="1"/>
</dbReference>
<reference evidence="6 7" key="1">
    <citation type="journal article" date="2023" name="Microbiol. Spectr.">
        <title>Symbiosis of Carpenter Bees with Uncharacterized Lactic Acid Bacteria Showing NAD Auxotrophy.</title>
        <authorList>
            <person name="Kawasaki S."/>
            <person name="Ozawa K."/>
            <person name="Mori T."/>
            <person name="Yamamoto A."/>
            <person name="Ito M."/>
            <person name="Ohkuma M."/>
            <person name="Sakamoto M."/>
            <person name="Matsutani M."/>
        </authorList>
    </citation>
    <scope>NUCLEOTIDE SEQUENCE [LARGE SCALE GENOMIC DNA]</scope>
    <source>
        <strain evidence="6 7">XA3</strain>
    </source>
</reference>
<dbReference type="KEGG" id="xap:XA3_10150"/>
<evidence type="ECO:0000313" key="7">
    <source>
        <dbReference type="Proteomes" id="UP001321861"/>
    </source>
</evidence>
<keyword evidence="7" id="KW-1185">Reference proteome</keyword>
<comment type="similarity">
    <text evidence="1">Belongs to the LysR transcriptional regulatory family.</text>
</comment>
<gene>
    <name evidence="6" type="ORF">XA3_10150</name>
</gene>
<dbReference type="Pfam" id="PF03466">
    <property type="entry name" value="LysR_substrate"/>
    <property type="match status" value="1"/>
</dbReference>
<dbReference type="Gene3D" id="3.40.190.290">
    <property type="match status" value="1"/>
</dbReference>
<dbReference type="CDD" id="cd05466">
    <property type="entry name" value="PBP2_LTTR_substrate"/>
    <property type="match status" value="1"/>
</dbReference>
<feature type="domain" description="HTH lysR-type" evidence="5">
    <location>
        <begin position="1"/>
        <end position="58"/>
    </location>
</feature>
<keyword evidence="3" id="KW-0238">DNA-binding</keyword>
<dbReference type="GO" id="GO:0003677">
    <property type="term" value="F:DNA binding"/>
    <property type="evidence" value="ECO:0007669"/>
    <property type="project" value="UniProtKB-KW"/>
</dbReference>
<name>A0AAU9CX55_9LACO</name>
<evidence type="ECO:0000256" key="4">
    <source>
        <dbReference type="ARBA" id="ARBA00023163"/>
    </source>
</evidence>
<dbReference type="Proteomes" id="UP001321861">
    <property type="component" value="Chromosome"/>
</dbReference>
<protein>
    <submittedName>
        <fullName evidence="6">LysR family transcriptional regulator</fullName>
    </submittedName>
</protein>
<dbReference type="InterPro" id="IPR000847">
    <property type="entry name" value="LysR_HTH_N"/>
</dbReference>
<evidence type="ECO:0000256" key="3">
    <source>
        <dbReference type="ARBA" id="ARBA00023125"/>
    </source>
</evidence>
<dbReference type="AlphaFoldDB" id="A0AAU9CX55"/>
<dbReference type="PROSITE" id="PS50931">
    <property type="entry name" value="HTH_LYSR"/>
    <property type="match status" value="1"/>
</dbReference>
<keyword evidence="4" id="KW-0804">Transcription</keyword>
<dbReference type="Gene3D" id="1.10.10.10">
    <property type="entry name" value="Winged helix-like DNA-binding domain superfamily/Winged helix DNA-binding domain"/>
    <property type="match status" value="1"/>
</dbReference>
<dbReference type="InterPro" id="IPR036388">
    <property type="entry name" value="WH-like_DNA-bd_sf"/>
</dbReference>
<dbReference type="InterPro" id="IPR036390">
    <property type="entry name" value="WH_DNA-bd_sf"/>
</dbReference>
<dbReference type="GO" id="GO:0003700">
    <property type="term" value="F:DNA-binding transcription factor activity"/>
    <property type="evidence" value="ECO:0007669"/>
    <property type="project" value="InterPro"/>
</dbReference>
<evidence type="ECO:0000313" key="6">
    <source>
        <dbReference type="EMBL" id="BDR58574.1"/>
    </source>
</evidence>
<evidence type="ECO:0000256" key="1">
    <source>
        <dbReference type="ARBA" id="ARBA00009437"/>
    </source>
</evidence>
<proteinExistence type="inferred from homology"/>
<dbReference type="PRINTS" id="PR00039">
    <property type="entry name" value="HTHLYSR"/>
</dbReference>
<organism evidence="6 7">
    <name type="scientific">Xylocopilactobacillus apicola</name>
    <dbReference type="NCBI Taxonomy" id="2932184"/>
    <lineage>
        <taxon>Bacteria</taxon>
        <taxon>Bacillati</taxon>
        <taxon>Bacillota</taxon>
        <taxon>Bacilli</taxon>
        <taxon>Lactobacillales</taxon>
        <taxon>Lactobacillaceae</taxon>
        <taxon>Xylocopilactobacillus</taxon>
    </lineage>
</organism>